<feature type="signal peptide" evidence="1">
    <location>
        <begin position="1"/>
        <end position="21"/>
    </location>
</feature>
<organism evidence="2 3">
    <name type="scientific">Rozella allomycis (strain CSF55)</name>
    <dbReference type="NCBI Taxonomy" id="988480"/>
    <lineage>
        <taxon>Eukaryota</taxon>
        <taxon>Fungi</taxon>
        <taxon>Fungi incertae sedis</taxon>
        <taxon>Cryptomycota</taxon>
        <taxon>Cryptomycota incertae sedis</taxon>
        <taxon>Rozella</taxon>
    </lineage>
</organism>
<name>A0A4P9YGD2_ROZAC</name>
<accession>A0A4P9YGD2</accession>
<reference evidence="3" key="1">
    <citation type="journal article" date="2018" name="Nat. Microbiol.">
        <title>Leveraging single-cell genomics to expand the fungal tree of life.</title>
        <authorList>
            <person name="Ahrendt S.R."/>
            <person name="Quandt C.A."/>
            <person name="Ciobanu D."/>
            <person name="Clum A."/>
            <person name="Salamov A."/>
            <person name="Andreopoulos B."/>
            <person name="Cheng J.F."/>
            <person name="Woyke T."/>
            <person name="Pelin A."/>
            <person name="Henrissat B."/>
            <person name="Reynolds N.K."/>
            <person name="Benny G.L."/>
            <person name="Smith M.E."/>
            <person name="James T.Y."/>
            <person name="Grigoriev I.V."/>
        </authorList>
    </citation>
    <scope>NUCLEOTIDE SEQUENCE [LARGE SCALE GENOMIC DNA]</scope>
    <source>
        <strain evidence="3">CSF55</strain>
    </source>
</reference>
<keyword evidence="1" id="KW-0732">Signal</keyword>
<dbReference type="EMBL" id="ML005875">
    <property type="protein sequence ID" value="RKP17370.1"/>
    <property type="molecule type" value="Genomic_DNA"/>
</dbReference>
<feature type="chain" id="PRO_5020499936" evidence="1">
    <location>
        <begin position="22"/>
        <end position="97"/>
    </location>
</feature>
<evidence type="ECO:0000256" key="1">
    <source>
        <dbReference type="SAM" id="SignalP"/>
    </source>
</evidence>
<dbReference type="Proteomes" id="UP000281549">
    <property type="component" value="Unassembled WGS sequence"/>
</dbReference>
<proteinExistence type="predicted"/>
<protein>
    <submittedName>
        <fullName evidence="2">Uncharacterized protein</fullName>
    </submittedName>
</protein>
<sequence length="97" mass="10595">MTKLGILGTLLAGIFPAPLAGDRHPHAKEEAFRTAKPEVEKYIAVQADSALGQMEKPKFAFDKITPTPPIGIKSPWTPAQDDTKVQLSNIERFLPLS</sequence>
<feature type="non-terminal residue" evidence="2">
    <location>
        <position position="97"/>
    </location>
</feature>
<evidence type="ECO:0000313" key="3">
    <source>
        <dbReference type="Proteomes" id="UP000281549"/>
    </source>
</evidence>
<evidence type="ECO:0000313" key="2">
    <source>
        <dbReference type="EMBL" id="RKP17370.1"/>
    </source>
</evidence>
<gene>
    <name evidence="2" type="ORF">ROZALSC1DRAFT_30819</name>
</gene>
<dbReference type="AlphaFoldDB" id="A0A4P9YGD2"/>